<keyword evidence="4" id="KW-0812">Transmembrane</keyword>
<evidence type="ECO:0008006" key="7">
    <source>
        <dbReference type="Google" id="ProtNLM"/>
    </source>
</evidence>
<evidence type="ECO:0000256" key="2">
    <source>
        <dbReference type="ARBA" id="ARBA00022963"/>
    </source>
</evidence>
<evidence type="ECO:0000256" key="1">
    <source>
        <dbReference type="ARBA" id="ARBA00022801"/>
    </source>
</evidence>
<dbReference type="FunFam" id="3.40.50.1820:FF:000664">
    <property type="entry name" value="Uncharacterized protein"/>
    <property type="match status" value="1"/>
</dbReference>
<dbReference type="Proteomes" id="UP000683925">
    <property type="component" value="Unassembled WGS sequence"/>
</dbReference>
<feature type="transmembrane region" description="Helical" evidence="4">
    <location>
        <begin position="90"/>
        <end position="107"/>
    </location>
</feature>
<evidence type="ECO:0000256" key="4">
    <source>
        <dbReference type="SAM" id="Phobius"/>
    </source>
</evidence>
<accession>A0A8S1Y1Q7</accession>
<protein>
    <recommendedName>
        <fullName evidence="7">1-alkyl-2-acetylglycerophosphocholine esterase</fullName>
    </recommendedName>
</protein>
<comment type="caution">
    <text evidence="5">The sequence shown here is derived from an EMBL/GenBank/DDBJ whole genome shotgun (WGS) entry which is preliminary data.</text>
</comment>
<dbReference type="EMBL" id="CAJJDP010000139">
    <property type="protein sequence ID" value="CAD8206538.1"/>
    <property type="molecule type" value="Genomic_DNA"/>
</dbReference>
<keyword evidence="1" id="KW-0378">Hydrolase</keyword>
<organism evidence="5 6">
    <name type="scientific">Paramecium octaurelia</name>
    <dbReference type="NCBI Taxonomy" id="43137"/>
    <lineage>
        <taxon>Eukaryota</taxon>
        <taxon>Sar</taxon>
        <taxon>Alveolata</taxon>
        <taxon>Ciliophora</taxon>
        <taxon>Intramacronucleata</taxon>
        <taxon>Oligohymenophorea</taxon>
        <taxon>Peniculida</taxon>
        <taxon>Parameciidae</taxon>
        <taxon>Paramecium</taxon>
    </lineage>
</organism>
<keyword evidence="2" id="KW-0442">Lipid degradation</keyword>
<sequence length="454" mass="53904">MKKFIFRLGFILAMNIIFCQFLNAFLSLLITLIDCKMIRSTINHEYANYLSIFGLGVWLLLNYYLEGFRFNSMLIIFAMFAFYLDKALQLSSIISNISAIFAILYIWSSIKWKYYSLPLPKGKFRTCYKEIQMKDNYQTSVSVYYPCHDQKQKDVDFKWLPNSKYSKQIYERINLQLKWVPPQFIFDFGLSFLNYITFKASAEQPLLDEKLDVIIFSHGFTQHRNAYTFLCQELASEGYIVFSPQHTEMVYPWDQKQTKILHSGNKAEVMNNYQSLRATHLDWRCEQVKCLIQQLQNDKLQETFKNFKPLSINLIGHSFGGATVLKIAQEIKLDTVISYDPWLFPFNQEDFQKQLKGRTLILSKDINRIRQEVFEPKLLQDFLNDRKDVDHYRIKGLDHAYPNDLTYLMATELTIFGEIRSIYNIQQVNQLLIQLTKKYLKNQQFTQEEMNQFY</sequence>
<dbReference type="PANTHER" id="PTHR10272:SF0">
    <property type="entry name" value="PLATELET-ACTIVATING FACTOR ACETYLHYDROLASE"/>
    <property type="match status" value="1"/>
</dbReference>
<dbReference type="GO" id="GO:0003847">
    <property type="term" value="F:1-alkyl-2-acetylglycerophosphocholine esterase activity"/>
    <property type="evidence" value="ECO:0007669"/>
    <property type="project" value="TreeGrafter"/>
</dbReference>
<feature type="transmembrane region" description="Helical" evidence="4">
    <location>
        <begin position="45"/>
        <end position="61"/>
    </location>
</feature>
<dbReference type="OMA" id="DHAYPND"/>
<dbReference type="AlphaFoldDB" id="A0A8S1Y1Q7"/>
<feature type="transmembrane region" description="Helical" evidence="4">
    <location>
        <begin position="12"/>
        <end position="33"/>
    </location>
</feature>
<dbReference type="PANTHER" id="PTHR10272">
    <property type="entry name" value="PLATELET-ACTIVATING FACTOR ACETYLHYDROLASE"/>
    <property type="match status" value="1"/>
</dbReference>
<keyword evidence="3" id="KW-0443">Lipid metabolism</keyword>
<gene>
    <name evidence="5" type="ORF">POCTA_138.1.T1380081</name>
</gene>
<evidence type="ECO:0000256" key="3">
    <source>
        <dbReference type="ARBA" id="ARBA00023098"/>
    </source>
</evidence>
<keyword evidence="4" id="KW-0472">Membrane</keyword>
<keyword evidence="6" id="KW-1185">Reference proteome</keyword>
<dbReference type="OrthoDB" id="303301at2759"/>
<keyword evidence="4" id="KW-1133">Transmembrane helix</keyword>
<dbReference type="GO" id="GO:0016042">
    <property type="term" value="P:lipid catabolic process"/>
    <property type="evidence" value="ECO:0007669"/>
    <property type="project" value="UniProtKB-KW"/>
</dbReference>
<name>A0A8S1Y1Q7_PAROT</name>
<evidence type="ECO:0000313" key="5">
    <source>
        <dbReference type="EMBL" id="CAD8206538.1"/>
    </source>
</evidence>
<evidence type="ECO:0000313" key="6">
    <source>
        <dbReference type="Proteomes" id="UP000683925"/>
    </source>
</evidence>
<proteinExistence type="predicted"/>
<dbReference type="Pfam" id="PF03403">
    <property type="entry name" value="PAF-AH_p_II"/>
    <property type="match status" value="1"/>
</dbReference>
<reference evidence="5" key="1">
    <citation type="submission" date="2021-01" db="EMBL/GenBank/DDBJ databases">
        <authorList>
            <consortium name="Genoscope - CEA"/>
            <person name="William W."/>
        </authorList>
    </citation>
    <scope>NUCLEOTIDE SEQUENCE</scope>
</reference>